<dbReference type="Proteomes" id="UP000243528">
    <property type="component" value="Unassembled WGS sequence"/>
</dbReference>
<keyword evidence="2" id="KW-1185">Reference proteome</keyword>
<gene>
    <name evidence="1" type="ORF">CLV30_12082</name>
</gene>
<protein>
    <submittedName>
        <fullName evidence="1">Uncharacterized protein</fullName>
    </submittedName>
</protein>
<evidence type="ECO:0000313" key="2">
    <source>
        <dbReference type="Proteomes" id="UP000243528"/>
    </source>
</evidence>
<organism evidence="1 2">
    <name type="scientific">Haloactinopolyspora alba</name>
    <dbReference type="NCBI Taxonomy" id="648780"/>
    <lineage>
        <taxon>Bacteria</taxon>
        <taxon>Bacillati</taxon>
        <taxon>Actinomycetota</taxon>
        <taxon>Actinomycetes</taxon>
        <taxon>Jiangellales</taxon>
        <taxon>Jiangellaceae</taxon>
        <taxon>Haloactinopolyspora</taxon>
    </lineage>
</organism>
<dbReference type="EMBL" id="PYGE01000020">
    <property type="protein sequence ID" value="PSK98296.1"/>
    <property type="molecule type" value="Genomic_DNA"/>
</dbReference>
<dbReference type="AlphaFoldDB" id="A0A2P8DM63"/>
<comment type="caution">
    <text evidence="1">The sequence shown here is derived from an EMBL/GenBank/DDBJ whole genome shotgun (WGS) entry which is preliminary data.</text>
</comment>
<evidence type="ECO:0000313" key="1">
    <source>
        <dbReference type="EMBL" id="PSK98296.1"/>
    </source>
</evidence>
<accession>A0A2P8DM63</accession>
<name>A0A2P8DM63_9ACTN</name>
<reference evidence="1 2" key="1">
    <citation type="submission" date="2018-03" db="EMBL/GenBank/DDBJ databases">
        <title>Genomic Encyclopedia of Archaeal and Bacterial Type Strains, Phase II (KMG-II): from individual species to whole genera.</title>
        <authorList>
            <person name="Goeker M."/>
        </authorList>
    </citation>
    <scope>NUCLEOTIDE SEQUENCE [LARGE SCALE GENOMIC DNA]</scope>
    <source>
        <strain evidence="1 2">DSM 45211</strain>
    </source>
</reference>
<sequence length="71" mass="7905">MDVITIGIQYPDHPANKITRVVGVGFGRDLFSRRPDEHPNFELTCIHVGSSLPAYFRTPGLRDDLWGGTPP</sequence>
<proteinExistence type="predicted"/>